<keyword evidence="3" id="KW-1185">Reference proteome</keyword>
<dbReference type="EMBL" id="OX459941">
    <property type="protein sequence ID" value="CAI9175219.1"/>
    <property type="molecule type" value="Genomic_DNA"/>
</dbReference>
<accession>A0ABN8ZNB8</accession>
<feature type="region of interest" description="Disordered" evidence="1">
    <location>
        <begin position="18"/>
        <end position="39"/>
    </location>
</feature>
<feature type="region of interest" description="Disordered" evidence="1">
    <location>
        <begin position="55"/>
        <end position="104"/>
    </location>
</feature>
<name>A0ABN8ZNB8_RANTA</name>
<sequence>MPRVGKTLTELVLTASSDQVGARNHLSQLPTPQGAEDSKRVKGLVGSVPLRAGRRFLPEPCGPGARSARGLESRSGRTGNKSWPLAPGERRAAPPLSQGLASQE</sequence>
<feature type="compositionally biased region" description="Polar residues" evidence="1">
    <location>
        <begin position="18"/>
        <end position="31"/>
    </location>
</feature>
<gene>
    <name evidence="2" type="ORF">MRATA1EN1_LOCUS24181</name>
</gene>
<protein>
    <submittedName>
        <fullName evidence="2">Uncharacterized protein</fullName>
    </submittedName>
</protein>
<evidence type="ECO:0000313" key="3">
    <source>
        <dbReference type="Proteomes" id="UP001176941"/>
    </source>
</evidence>
<evidence type="ECO:0000256" key="1">
    <source>
        <dbReference type="SAM" id="MobiDB-lite"/>
    </source>
</evidence>
<evidence type="ECO:0000313" key="2">
    <source>
        <dbReference type="EMBL" id="CAI9175219.1"/>
    </source>
</evidence>
<proteinExistence type="predicted"/>
<organism evidence="2 3">
    <name type="scientific">Rangifer tarandus platyrhynchus</name>
    <name type="common">Svalbard reindeer</name>
    <dbReference type="NCBI Taxonomy" id="3082113"/>
    <lineage>
        <taxon>Eukaryota</taxon>
        <taxon>Metazoa</taxon>
        <taxon>Chordata</taxon>
        <taxon>Craniata</taxon>
        <taxon>Vertebrata</taxon>
        <taxon>Euteleostomi</taxon>
        <taxon>Mammalia</taxon>
        <taxon>Eutheria</taxon>
        <taxon>Laurasiatheria</taxon>
        <taxon>Artiodactyla</taxon>
        <taxon>Ruminantia</taxon>
        <taxon>Pecora</taxon>
        <taxon>Cervidae</taxon>
        <taxon>Odocoileinae</taxon>
        <taxon>Rangifer</taxon>
    </lineage>
</organism>
<reference evidence="2" key="1">
    <citation type="submission" date="2023-04" db="EMBL/GenBank/DDBJ databases">
        <authorList>
            <consortium name="ELIXIR-Norway"/>
        </authorList>
    </citation>
    <scope>NUCLEOTIDE SEQUENCE [LARGE SCALE GENOMIC DNA]</scope>
</reference>
<dbReference type="Proteomes" id="UP001176941">
    <property type="component" value="Chromosome 5"/>
</dbReference>